<evidence type="ECO:0000259" key="2">
    <source>
        <dbReference type="Pfam" id="PF00326"/>
    </source>
</evidence>
<comment type="caution">
    <text evidence="3">The sequence shown here is derived from an EMBL/GenBank/DDBJ whole genome shotgun (WGS) entry which is preliminary data.</text>
</comment>
<dbReference type="Gene3D" id="3.40.50.1820">
    <property type="entry name" value="alpha/beta hydrolase"/>
    <property type="match status" value="1"/>
</dbReference>
<evidence type="ECO:0000256" key="1">
    <source>
        <dbReference type="ARBA" id="ARBA00022801"/>
    </source>
</evidence>
<dbReference type="EMBL" id="JAOZFC020000001">
    <property type="protein sequence ID" value="MDF9299296.1"/>
    <property type="molecule type" value="Genomic_DNA"/>
</dbReference>
<dbReference type="SUPFAM" id="SSF82171">
    <property type="entry name" value="DPP6 N-terminal domain-like"/>
    <property type="match status" value="1"/>
</dbReference>
<proteinExistence type="predicted"/>
<feature type="domain" description="Peptidase S9 prolyl oligopeptidase catalytic" evidence="2">
    <location>
        <begin position="409"/>
        <end position="602"/>
    </location>
</feature>
<gene>
    <name evidence="3" type="ORF">OIT47_003095</name>
</gene>
<evidence type="ECO:0000313" key="3">
    <source>
        <dbReference type="EMBL" id="MDF9299296.1"/>
    </source>
</evidence>
<organism evidence="3 4">
    <name type="scientific">Weissella fermenti</name>
    <dbReference type="NCBI Taxonomy" id="2987699"/>
    <lineage>
        <taxon>Bacteria</taxon>
        <taxon>Bacillati</taxon>
        <taxon>Bacillota</taxon>
        <taxon>Bacilli</taxon>
        <taxon>Lactobacillales</taxon>
        <taxon>Lactobacillaceae</taxon>
        <taxon>Weissella</taxon>
    </lineage>
</organism>
<reference evidence="3" key="1">
    <citation type="submission" date="2023-03" db="EMBL/GenBank/DDBJ databases">
        <title>Comparative genomics of Weissella fermenti BK2, and weissella type species.</title>
        <authorList>
            <person name="Lee J.K."/>
            <person name="Baek J.H."/>
            <person name="Kim J.M."/>
            <person name="Choi D.G."/>
            <person name="Jeon C.O."/>
        </authorList>
    </citation>
    <scope>NUCLEOTIDE SEQUENCE</scope>
    <source>
        <strain evidence="3">BK2</strain>
    </source>
</reference>
<dbReference type="Pfam" id="PF00326">
    <property type="entry name" value="Peptidase_S9"/>
    <property type="match status" value="1"/>
</dbReference>
<name>A0ABT6D2H3_9LACO</name>
<dbReference type="PANTHER" id="PTHR42776">
    <property type="entry name" value="SERINE PEPTIDASE S9 FAMILY MEMBER"/>
    <property type="match status" value="1"/>
</dbReference>
<dbReference type="InterPro" id="IPR029058">
    <property type="entry name" value="AB_hydrolase_fold"/>
</dbReference>
<keyword evidence="1" id="KW-0378">Hydrolase</keyword>
<sequence length="626" mass="69912">MATALGNIRGIARPTIVGQALYATESVADEIGNRYQTNLVVVNETDTTTLVNDATDLQGTTQAIFYQHDGQIYRRTSDGETLQLTHQSDHITSFAPTPDGAGVVFAVQVETQASFNAVSERPTVRYYTKRHYKDDGVGFIDEQRRFEIYQATASGVTRLLGTFSLPVKVADATDTQALVIVQTNDEDAHEYRSELRTIDFEAQTQVIVPTNLAQVYEATIAPDATQILILGNDDQYPNRRAVSLHYYDGHQTRLVFDDEELLAEPNSDVIVQGQGRHVRWLDSEMYIFETGYHGHTRLYHGTVAGEITRLLDEPQLLTDFAITDRRLVIAQQDTSHPSRLITVDLDTYAQTVRYDANPTLSFTAADKFTFASEDGSNVDGWFLPAHSEEPAPVVLYVHGGPHGAYGEAFFWEFQRFAEAGYNVVFTNPHGSTTYGQAFINAVVNHYGEQDYRDVLAGLDRAIERYADKIDATRQIIIGGSYGGFMTTWAIGHTDRFQAAVSQRPVTEWLHLTGASDIGYNFVFDEMGATPYTEPGRAELIKRSPITYAGSVKTPLLMMHGEYDLRTPIAQTEMYFTAVKTLTDTPVEMVRFPQSWHGVSRNGLPNLRDARLTVMFEWLATITKVSG</sequence>
<evidence type="ECO:0000313" key="4">
    <source>
        <dbReference type="Proteomes" id="UP001146336"/>
    </source>
</evidence>
<dbReference type="InterPro" id="IPR001375">
    <property type="entry name" value="Peptidase_S9_cat"/>
</dbReference>
<protein>
    <submittedName>
        <fullName evidence="3">S9 family peptidase</fullName>
    </submittedName>
</protein>
<keyword evidence="4" id="KW-1185">Reference proteome</keyword>
<dbReference type="PANTHER" id="PTHR42776:SF27">
    <property type="entry name" value="DIPEPTIDYL PEPTIDASE FAMILY MEMBER 6"/>
    <property type="match status" value="1"/>
</dbReference>
<dbReference type="Proteomes" id="UP001146336">
    <property type="component" value="Unassembled WGS sequence"/>
</dbReference>
<accession>A0ABT6D2H3</accession>
<dbReference type="SUPFAM" id="SSF53474">
    <property type="entry name" value="alpha/beta-Hydrolases"/>
    <property type="match status" value="1"/>
</dbReference>
<dbReference type="RefSeq" id="WP_199403995.1">
    <property type="nucleotide sequence ID" value="NZ_JAOZFC020000001.1"/>
</dbReference>